<keyword evidence="1" id="KW-0175">Coiled coil</keyword>
<evidence type="ECO:0000256" key="1">
    <source>
        <dbReference type="SAM" id="Coils"/>
    </source>
</evidence>
<dbReference type="EMBL" id="JARKNE010000008">
    <property type="protein sequence ID" value="KAK5811042.1"/>
    <property type="molecule type" value="Genomic_DNA"/>
</dbReference>
<feature type="coiled-coil region" evidence="1">
    <location>
        <begin position="99"/>
        <end position="126"/>
    </location>
</feature>
<keyword evidence="4" id="KW-1185">Reference proteome</keyword>
<evidence type="ECO:0000256" key="2">
    <source>
        <dbReference type="SAM" id="MobiDB-lite"/>
    </source>
</evidence>
<organism evidence="3 4">
    <name type="scientific">Gossypium arboreum</name>
    <name type="common">Tree cotton</name>
    <name type="synonym">Gossypium nanking</name>
    <dbReference type="NCBI Taxonomy" id="29729"/>
    <lineage>
        <taxon>Eukaryota</taxon>
        <taxon>Viridiplantae</taxon>
        <taxon>Streptophyta</taxon>
        <taxon>Embryophyta</taxon>
        <taxon>Tracheophyta</taxon>
        <taxon>Spermatophyta</taxon>
        <taxon>Magnoliopsida</taxon>
        <taxon>eudicotyledons</taxon>
        <taxon>Gunneridae</taxon>
        <taxon>Pentapetalae</taxon>
        <taxon>rosids</taxon>
        <taxon>malvids</taxon>
        <taxon>Malvales</taxon>
        <taxon>Malvaceae</taxon>
        <taxon>Malvoideae</taxon>
        <taxon>Gossypium</taxon>
    </lineage>
</organism>
<feature type="region of interest" description="Disordered" evidence="2">
    <location>
        <begin position="1"/>
        <end position="87"/>
    </location>
</feature>
<evidence type="ECO:0000313" key="3">
    <source>
        <dbReference type="EMBL" id="KAK5811042.1"/>
    </source>
</evidence>
<comment type="caution">
    <text evidence="3">The sequence shown here is derived from an EMBL/GenBank/DDBJ whole genome shotgun (WGS) entry which is preliminary data.</text>
</comment>
<protein>
    <recommendedName>
        <fullName evidence="5">Gag-pro-like protein</fullName>
    </recommendedName>
</protein>
<feature type="compositionally biased region" description="Polar residues" evidence="2">
    <location>
        <begin position="48"/>
        <end position="58"/>
    </location>
</feature>
<accession>A0ABR0NY03</accession>
<dbReference type="PANTHER" id="PTHR33223:SF8">
    <property type="entry name" value="OS04G0172440 PROTEIN"/>
    <property type="match status" value="1"/>
</dbReference>
<dbReference type="Proteomes" id="UP001358586">
    <property type="component" value="Chromosome 8"/>
</dbReference>
<evidence type="ECO:0008006" key="5">
    <source>
        <dbReference type="Google" id="ProtNLM"/>
    </source>
</evidence>
<proteinExistence type="predicted"/>
<feature type="compositionally biased region" description="Pro residues" evidence="2">
    <location>
        <begin position="37"/>
        <end position="47"/>
    </location>
</feature>
<name>A0ABR0NY03_GOSAR</name>
<gene>
    <name evidence="3" type="ORF">PVK06_026361</name>
</gene>
<dbReference type="PANTHER" id="PTHR33223">
    <property type="entry name" value="CCHC-TYPE DOMAIN-CONTAINING PROTEIN"/>
    <property type="match status" value="1"/>
</dbReference>
<sequence length="210" mass="23729">MAKMMEMMTTLVKGKGPVQNPDVMEPQSRIHHDQDPLYPPGFTPPPAYTTQRGYTQGEPTDPEQRPVPHTHLGQGIFISNSGANPANPIVPNLDDPAEIARLRTDDHEAQKKYRSLEERLKSIEGTEAFSALSAKELSLVPDLVLPLKFKVPDFEKYDGTRCPKAHLVMFCRKMTGYVNEDQLLIHCFQDSLVGSALRWYNQLSREKIRS</sequence>
<reference evidence="3 4" key="1">
    <citation type="submission" date="2023-03" db="EMBL/GenBank/DDBJ databases">
        <title>WGS of Gossypium arboreum.</title>
        <authorList>
            <person name="Yu D."/>
        </authorList>
    </citation>
    <scope>NUCLEOTIDE SEQUENCE [LARGE SCALE GENOMIC DNA]</scope>
    <source>
        <tissue evidence="3">Leaf</tissue>
    </source>
</reference>
<evidence type="ECO:0000313" key="4">
    <source>
        <dbReference type="Proteomes" id="UP001358586"/>
    </source>
</evidence>